<evidence type="ECO:0000313" key="3">
    <source>
        <dbReference type="Proteomes" id="UP001164929"/>
    </source>
</evidence>
<gene>
    <name evidence="2" type="ORF">NC653_041711</name>
</gene>
<accession>A0AAD6L9B4</accession>
<evidence type="ECO:0000313" key="2">
    <source>
        <dbReference type="EMBL" id="KAJ6952654.1"/>
    </source>
</evidence>
<protein>
    <submittedName>
        <fullName evidence="2">Uncharacterized protein</fullName>
    </submittedName>
</protein>
<organism evidence="2 3">
    <name type="scientific">Populus alba x Populus x berolinensis</name>
    <dbReference type="NCBI Taxonomy" id="444605"/>
    <lineage>
        <taxon>Eukaryota</taxon>
        <taxon>Viridiplantae</taxon>
        <taxon>Streptophyta</taxon>
        <taxon>Embryophyta</taxon>
        <taxon>Tracheophyta</taxon>
        <taxon>Spermatophyta</taxon>
        <taxon>Magnoliopsida</taxon>
        <taxon>eudicotyledons</taxon>
        <taxon>Gunneridae</taxon>
        <taxon>Pentapetalae</taxon>
        <taxon>rosids</taxon>
        <taxon>fabids</taxon>
        <taxon>Malpighiales</taxon>
        <taxon>Salicaceae</taxon>
        <taxon>Saliceae</taxon>
        <taxon>Populus</taxon>
    </lineage>
</organism>
<dbReference type="EMBL" id="JAQIZT010000019">
    <property type="protein sequence ID" value="KAJ6952654.1"/>
    <property type="molecule type" value="Genomic_DNA"/>
</dbReference>
<proteinExistence type="predicted"/>
<sequence length="351" mass="39935">MIDDFSNTAKNIPGYNTGDLVVPESAMSHKKSDVTFHQQQIGDSSEDKNLLSLELSGVGTMNVENHNMPENLVHSLQIICRNHACQSKRGGVVIKNGEKEKKHIANPSFSHKIEGRDRLFFPLATPEMKLPSPPSLASPRTSICFVHARSKELTHKPWYQKAIEMATQWKTISKSTEISTTTTNPGLWKAISKSKEVPNKNRTLWKTISRSTEIPTTNPNRAKLRKCSSVRVATTFTRVCLCAPISSYNEVFRADVPPRRSNSYPRSKPFPAVQERVPSARPSMEGRRVIFRGKSLTDDVLMRRFVLEEEAMMQTKRRNQMEVIWRRTMLRRKKLGPSPLSRMVMATIEEF</sequence>
<keyword evidence="3" id="KW-1185">Reference proteome</keyword>
<evidence type="ECO:0000256" key="1">
    <source>
        <dbReference type="SAM" id="MobiDB-lite"/>
    </source>
</evidence>
<dbReference type="PANTHER" id="PTHR36772">
    <property type="entry name" value="SERINE/THREONINE-KINASE"/>
    <property type="match status" value="1"/>
</dbReference>
<name>A0AAD6L9B4_9ROSI</name>
<dbReference type="Proteomes" id="UP001164929">
    <property type="component" value="Chromosome 19"/>
</dbReference>
<reference evidence="2" key="1">
    <citation type="journal article" date="2023" name="Mol. Ecol. Resour.">
        <title>Chromosome-level genome assembly of a triploid poplar Populus alba 'Berolinensis'.</title>
        <authorList>
            <person name="Chen S."/>
            <person name="Yu Y."/>
            <person name="Wang X."/>
            <person name="Wang S."/>
            <person name="Zhang T."/>
            <person name="Zhou Y."/>
            <person name="He R."/>
            <person name="Meng N."/>
            <person name="Wang Y."/>
            <person name="Liu W."/>
            <person name="Liu Z."/>
            <person name="Liu J."/>
            <person name="Guo Q."/>
            <person name="Huang H."/>
            <person name="Sederoff R.R."/>
            <person name="Wang G."/>
            <person name="Qu G."/>
            <person name="Chen S."/>
        </authorList>
    </citation>
    <scope>NUCLEOTIDE SEQUENCE</scope>
    <source>
        <strain evidence="2">SC-2020</strain>
    </source>
</reference>
<dbReference type="PANTHER" id="PTHR36772:SF1">
    <property type="entry name" value="SERINE_THREONINE-KINASE"/>
    <property type="match status" value="1"/>
</dbReference>
<dbReference type="AlphaFoldDB" id="A0AAD6L9B4"/>
<comment type="caution">
    <text evidence="2">The sequence shown here is derived from an EMBL/GenBank/DDBJ whole genome shotgun (WGS) entry which is preliminary data.</text>
</comment>
<feature type="region of interest" description="Disordered" evidence="1">
    <location>
        <begin position="259"/>
        <end position="281"/>
    </location>
</feature>